<dbReference type="PRINTS" id="PR00171">
    <property type="entry name" value="SUGRTRNSPORT"/>
</dbReference>
<feature type="transmembrane region" description="Helical" evidence="10">
    <location>
        <begin position="203"/>
        <end position="224"/>
    </location>
</feature>
<dbReference type="STRING" id="879819.A0A0J0XPK3"/>
<reference evidence="12 13" key="1">
    <citation type="submission" date="2015-03" db="EMBL/GenBank/DDBJ databases">
        <title>Genomics and transcriptomics of the oil-accumulating basidiomycete yeast T. oleaginosus allow insights into substrate utilization and the diverse evolutionary trajectories of mating systems in fungi.</title>
        <authorList>
            <consortium name="DOE Joint Genome Institute"/>
            <person name="Kourist R."/>
            <person name="Kracht O."/>
            <person name="Bracharz F."/>
            <person name="Lipzen A."/>
            <person name="Nolan M."/>
            <person name="Ohm R."/>
            <person name="Grigoriev I."/>
            <person name="Sun S."/>
            <person name="Heitman J."/>
            <person name="Bruck T."/>
            <person name="Nowrousian M."/>
        </authorList>
    </citation>
    <scope>NUCLEOTIDE SEQUENCE [LARGE SCALE GENOMIC DNA]</scope>
    <source>
        <strain evidence="12 13">IBC0246</strain>
    </source>
</reference>
<dbReference type="InterPro" id="IPR036259">
    <property type="entry name" value="MFS_trans_sf"/>
</dbReference>
<protein>
    <submittedName>
        <fullName evidence="12">General substrate transporter</fullName>
    </submittedName>
</protein>
<feature type="transmembrane region" description="Helical" evidence="10">
    <location>
        <begin position="330"/>
        <end position="349"/>
    </location>
</feature>
<feature type="transmembrane region" description="Helical" evidence="10">
    <location>
        <begin position="141"/>
        <end position="162"/>
    </location>
</feature>
<feature type="transmembrane region" description="Helical" evidence="10">
    <location>
        <begin position="437"/>
        <end position="461"/>
    </location>
</feature>
<evidence type="ECO:0000256" key="5">
    <source>
        <dbReference type="ARBA" id="ARBA00022692"/>
    </source>
</evidence>
<dbReference type="GO" id="GO:0005365">
    <property type="term" value="F:myo-inositol transmembrane transporter activity"/>
    <property type="evidence" value="ECO:0007669"/>
    <property type="project" value="UniProtKB-ARBA"/>
</dbReference>
<evidence type="ECO:0000256" key="10">
    <source>
        <dbReference type="SAM" id="Phobius"/>
    </source>
</evidence>
<proteinExistence type="inferred from homology"/>
<comment type="subcellular location">
    <subcellularLocation>
        <location evidence="1">Cell membrane</location>
        <topology evidence="1">Multi-pass membrane protein</topology>
    </subcellularLocation>
</comment>
<dbReference type="FunFam" id="1.20.1250.20:FF:000073">
    <property type="entry name" value="MFS myo-inositol transporter, putative"/>
    <property type="match status" value="1"/>
</dbReference>
<dbReference type="GO" id="GO:0005886">
    <property type="term" value="C:plasma membrane"/>
    <property type="evidence" value="ECO:0007669"/>
    <property type="project" value="UniProtKB-SubCell"/>
</dbReference>
<dbReference type="Proteomes" id="UP000053611">
    <property type="component" value="Unassembled WGS sequence"/>
</dbReference>
<organism evidence="12 13">
    <name type="scientific">Cutaneotrichosporon oleaginosum</name>
    <dbReference type="NCBI Taxonomy" id="879819"/>
    <lineage>
        <taxon>Eukaryota</taxon>
        <taxon>Fungi</taxon>
        <taxon>Dikarya</taxon>
        <taxon>Basidiomycota</taxon>
        <taxon>Agaricomycotina</taxon>
        <taxon>Tremellomycetes</taxon>
        <taxon>Trichosporonales</taxon>
        <taxon>Trichosporonaceae</taxon>
        <taxon>Cutaneotrichosporon</taxon>
    </lineage>
</organism>
<evidence type="ECO:0000313" key="13">
    <source>
        <dbReference type="Proteomes" id="UP000053611"/>
    </source>
</evidence>
<sequence>MTAGYVPLATSPPGAVSALADDRHAPEVDEAAVVVAGEDSVTPFVWWLVSAAAISGLLFGYDTGVISGTLVVIGTDLGAKLTIIQKEAITSATTLGALLGGLGAGALSDARGRKDILFLANIVFIAGALLQAAAHSVSIMVAGRFVVGLGVGLASCIAPLYIGELAPTRMRGRLVTVNAVVCTFGQVVAYSIGALFARSPAGWRWMVGLGALPAAVQLVALGFLPESPRILLLRGDTRAVERILSRVYPLATKDDVVRKVEIMTRAVAQSVQVERTTTVRERAASLFHVGAYRRALTIGCGLQALQQACGFNTLMYYSASIFAAMGFKNATATGLIIAGVNCAFTLLALKIIDPIGRRPIMLYTVPLMAFALLATSFFFGQLTHDTGGILVPGTEYPRAQALLVLVSMMLFVAAYATGSGNIPWQQGELFPLEVRGLGTSLCTATNWSANLLVAATFLSLMEAATPAGAFALYALVCVAGWVFVWCCYPETSGLSLEEVSEVFADDFGIRKSEAMRRAKRGGVV</sequence>
<feature type="transmembrane region" description="Helical" evidence="10">
    <location>
        <begin position="44"/>
        <end position="61"/>
    </location>
</feature>
<keyword evidence="5 10" id="KW-0812">Transmembrane</keyword>
<dbReference type="Gene3D" id="1.20.1250.20">
    <property type="entry name" value="MFS general substrate transporter like domains"/>
    <property type="match status" value="1"/>
</dbReference>
<evidence type="ECO:0000256" key="6">
    <source>
        <dbReference type="ARBA" id="ARBA00022989"/>
    </source>
</evidence>
<dbReference type="PROSITE" id="PS50850">
    <property type="entry name" value="MFS"/>
    <property type="match status" value="1"/>
</dbReference>
<dbReference type="EMBL" id="KQ087199">
    <property type="protein sequence ID" value="KLT43045.1"/>
    <property type="molecule type" value="Genomic_DNA"/>
</dbReference>
<keyword evidence="7 10" id="KW-0472">Membrane</keyword>
<evidence type="ECO:0000256" key="8">
    <source>
        <dbReference type="ARBA" id="ARBA00049119"/>
    </source>
</evidence>
<feature type="domain" description="Major facilitator superfamily (MFS) profile" evidence="11">
    <location>
        <begin position="48"/>
        <end position="492"/>
    </location>
</feature>
<evidence type="ECO:0000256" key="3">
    <source>
        <dbReference type="ARBA" id="ARBA00022448"/>
    </source>
</evidence>
<feature type="transmembrane region" description="Helical" evidence="10">
    <location>
        <begin position="174"/>
        <end position="197"/>
    </location>
</feature>
<evidence type="ECO:0000256" key="1">
    <source>
        <dbReference type="ARBA" id="ARBA00004651"/>
    </source>
</evidence>
<dbReference type="PANTHER" id="PTHR48020:SF12">
    <property type="entry name" value="PROTON MYO-INOSITOL COTRANSPORTER"/>
    <property type="match status" value="1"/>
</dbReference>
<keyword evidence="6 10" id="KW-1133">Transmembrane helix</keyword>
<keyword evidence="13" id="KW-1185">Reference proteome</keyword>
<evidence type="ECO:0000313" key="12">
    <source>
        <dbReference type="EMBL" id="KLT43045.1"/>
    </source>
</evidence>
<dbReference type="PROSITE" id="PS00216">
    <property type="entry name" value="SUGAR_TRANSPORT_1"/>
    <property type="match status" value="1"/>
</dbReference>
<keyword evidence="4" id="KW-1003">Cell membrane</keyword>
<dbReference type="AlphaFoldDB" id="A0A0J0XPK3"/>
<evidence type="ECO:0000256" key="2">
    <source>
        <dbReference type="ARBA" id="ARBA00010992"/>
    </source>
</evidence>
<dbReference type="InterPro" id="IPR020846">
    <property type="entry name" value="MFS_dom"/>
</dbReference>
<evidence type="ECO:0000256" key="4">
    <source>
        <dbReference type="ARBA" id="ARBA00022475"/>
    </source>
</evidence>
<evidence type="ECO:0000259" key="11">
    <source>
        <dbReference type="PROSITE" id="PS50850"/>
    </source>
</evidence>
<feature type="transmembrane region" description="Helical" evidence="10">
    <location>
        <begin position="467"/>
        <end position="488"/>
    </location>
</feature>
<dbReference type="OrthoDB" id="6339427at2759"/>
<accession>A0A0J0XPK3</accession>
<dbReference type="GO" id="GO:1904679">
    <property type="term" value="P:myo-inositol import across plasma membrane"/>
    <property type="evidence" value="ECO:0007669"/>
    <property type="project" value="UniProtKB-ARBA"/>
</dbReference>
<dbReference type="PANTHER" id="PTHR48020">
    <property type="entry name" value="PROTON MYO-INOSITOL COTRANSPORTER"/>
    <property type="match status" value="1"/>
</dbReference>
<dbReference type="NCBIfam" id="TIGR00879">
    <property type="entry name" value="SP"/>
    <property type="match status" value="1"/>
</dbReference>
<dbReference type="InterPro" id="IPR003663">
    <property type="entry name" value="Sugar/inositol_transpt"/>
</dbReference>
<dbReference type="InterPro" id="IPR005829">
    <property type="entry name" value="Sugar_transporter_CS"/>
</dbReference>
<feature type="transmembrane region" description="Helical" evidence="10">
    <location>
        <begin position="116"/>
        <end position="135"/>
    </location>
</feature>
<name>A0A0J0XPK3_9TREE</name>
<evidence type="ECO:0000256" key="9">
    <source>
        <dbReference type="RuleBase" id="RU003346"/>
    </source>
</evidence>
<dbReference type="InterPro" id="IPR005828">
    <property type="entry name" value="MFS_sugar_transport-like"/>
</dbReference>
<dbReference type="InterPro" id="IPR050814">
    <property type="entry name" value="Myo-inositol_Transporter"/>
</dbReference>
<comment type="catalytic activity">
    <reaction evidence="8">
        <text>myo-inositol(out) + H(+)(out) = myo-inositol(in) + H(+)(in)</text>
        <dbReference type="Rhea" id="RHEA:60364"/>
        <dbReference type="ChEBI" id="CHEBI:15378"/>
        <dbReference type="ChEBI" id="CHEBI:17268"/>
    </reaction>
</comment>
<dbReference type="PROSITE" id="PS00217">
    <property type="entry name" value="SUGAR_TRANSPORT_2"/>
    <property type="match status" value="1"/>
</dbReference>
<dbReference type="SUPFAM" id="SSF103473">
    <property type="entry name" value="MFS general substrate transporter"/>
    <property type="match status" value="1"/>
</dbReference>
<evidence type="ECO:0000256" key="7">
    <source>
        <dbReference type="ARBA" id="ARBA00023136"/>
    </source>
</evidence>
<dbReference type="Pfam" id="PF00083">
    <property type="entry name" value="Sugar_tr"/>
    <property type="match status" value="1"/>
</dbReference>
<feature type="transmembrane region" description="Helical" evidence="10">
    <location>
        <begin position="361"/>
        <end position="379"/>
    </location>
</feature>
<feature type="transmembrane region" description="Helical" evidence="10">
    <location>
        <begin position="399"/>
        <end position="416"/>
    </location>
</feature>
<keyword evidence="3 9" id="KW-0813">Transport</keyword>
<gene>
    <name evidence="12" type="ORF">CC85DRAFT_71213</name>
</gene>
<comment type="similarity">
    <text evidence="2 9">Belongs to the major facilitator superfamily. Sugar transporter (TC 2.A.1.1) family.</text>
</comment>